<dbReference type="FunCoup" id="A0A0D2A274">
    <property type="interactions" value="290"/>
</dbReference>
<dbReference type="InterPro" id="IPR004580">
    <property type="entry name" value="Rad18_fungi"/>
</dbReference>
<proteinExistence type="inferred from homology"/>
<evidence type="ECO:0000256" key="10">
    <source>
        <dbReference type="ARBA" id="ARBA00022771"/>
    </source>
</evidence>
<protein>
    <recommendedName>
        <fullName evidence="6 17">Postreplication repair E3 ubiquitin-protein ligase RAD18</fullName>
        <ecNumber evidence="5 17">2.3.2.27</ecNumber>
    </recommendedName>
    <alternativeName>
        <fullName evidence="17">RING-type E3 ubiquitin transferase RAD18</fullName>
    </alternativeName>
</protein>
<feature type="compositionally biased region" description="Polar residues" evidence="18">
    <location>
        <begin position="463"/>
        <end position="472"/>
    </location>
</feature>
<gene>
    <name evidence="21" type="ORF">PV09_07955</name>
</gene>
<keyword evidence="22" id="KW-1185">Reference proteome</keyword>
<dbReference type="InterPro" id="IPR013083">
    <property type="entry name" value="Znf_RING/FYVE/PHD"/>
</dbReference>
<dbReference type="SUPFAM" id="SSF57850">
    <property type="entry name" value="RING/U-box"/>
    <property type="match status" value="1"/>
</dbReference>
<name>A0A0D2A274_9PEZI</name>
<dbReference type="PROSITE" id="PS50089">
    <property type="entry name" value="ZF_RING_2"/>
    <property type="match status" value="1"/>
</dbReference>
<dbReference type="FunFam" id="3.30.40.10:FF:000172">
    <property type="entry name" value="E3 ubiquitin-protein ligase RAD18"/>
    <property type="match status" value="1"/>
</dbReference>
<dbReference type="PANTHER" id="PTHR14134:SF2">
    <property type="entry name" value="E3 UBIQUITIN-PROTEIN LIGASE RAD18"/>
    <property type="match status" value="1"/>
</dbReference>
<evidence type="ECO:0000256" key="3">
    <source>
        <dbReference type="ARBA" id="ARBA00004906"/>
    </source>
</evidence>
<evidence type="ECO:0000256" key="15">
    <source>
        <dbReference type="ARBA" id="ARBA00023242"/>
    </source>
</evidence>
<keyword evidence="12 17" id="KW-0862">Zinc</keyword>
<dbReference type="Pfam" id="PF13923">
    <property type="entry name" value="zf-C3HC4_2"/>
    <property type="match status" value="1"/>
</dbReference>
<sequence>MDVKEVEVSDPTDWLDTSLSSLFALDSALRCQVCKEFYDTPMITSCSHTFCSLCIRRCLSSDGKCPTCRSDDQSSKLRRNWAMQECVDAFSKSRQTMLDLAKNSRQVDDHPKRKRRKLSNFNSSPHASETLPARRTRSSARIEGRESVPASQDVIALDSEEEEDIYVPGHDEQVPEPNDGLVACPMCNRRMKEEAVFAHLDHCNGQQVKENTPTYVPHPRQPARPSQQRVNSPAKHLPHLNYSLLKDTALRKKLQELGIPSWGNRQLLIRRHTQWVDIFNANSDSPRPRSNRELLRDLDVWERTQGGHAPGQGQSGPAPVMRKDFDGNEWTGKHKSQFEDLVAQARAKRKTAPSASATEINTVKGVDTMEGSTTIPDSPSQVASDGIGKANDELPPKIDTSVSASNISEAISSSPVASMLHSAAQDVRRRTSISGGSTTASGLISMHSIPNVSATSASIMGMTHSPSGTWKSQRADSDATREREPSISQSETSLPEKLGLQAKNLKQVPMFEVPANPVNDVEGLGSGEGDG</sequence>
<accession>A0A0D2A274</accession>
<feature type="compositionally biased region" description="Low complexity" evidence="18">
    <location>
        <begin position="432"/>
        <end position="443"/>
    </location>
</feature>
<comment type="catalytic activity">
    <reaction evidence="1 17">
        <text>S-ubiquitinyl-[E2 ubiquitin-conjugating enzyme]-L-cysteine + [acceptor protein]-L-lysine = [E2 ubiquitin-conjugating enzyme]-L-cysteine + N(6)-ubiquitinyl-[acceptor protein]-L-lysine.</text>
        <dbReference type="EC" id="2.3.2.27"/>
    </reaction>
</comment>
<dbReference type="GO" id="GO:0006301">
    <property type="term" value="P:DNA damage tolerance"/>
    <property type="evidence" value="ECO:0007669"/>
    <property type="project" value="InterPro"/>
</dbReference>
<evidence type="ECO:0000256" key="11">
    <source>
        <dbReference type="ARBA" id="ARBA00022786"/>
    </source>
</evidence>
<feature type="region of interest" description="Disordered" evidence="18">
    <location>
        <begin position="422"/>
        <end position="443"/>
    </location>
</feature>
<keyword evidence="11 17" id="KW-0833">Ubl conjugation pathway</keyword>
<evidence type="ECO:0000313" key="21">
    <source>
        <dbReference type="EMBL" id="KIW00425.1"/>
    </source>
</evidence>
<dbReference type="GO" id="GO:0003697">
    <property type="term" value="F:single-stranded DNA binding"/>
    <property type="evidence" value="ECO:0007669"/>
    <property type="project" value="UniProtKB-UniRule"/>
</dbReference>
<evidence type="ECO:0000256" key="7">
    <source>
        <dbReference type="ARBA" id="ARBA00022679"/>
    </source>
</evidence>
<dbReference type="InterPro" id="IPR006642">
    <property type="entry name" value="Rad18_UBZ4"/>
</dbReference>
<dbReference type="STRING" id="253628.A0A0D2A274"/>
<reference evidence="21 22" key="1">
    <citation type="submission" date="2015-01" db="EMBL/GenBank/DDBJ databases">
        <title>The Genome Sequence of Ochroconis gallopava CBS43764.</title>
        <authorList>
            <consortium name="The Broad Institute Genomics Platform"/>
            <person name="Cuomo C."/>
            <person name="de Hoog S."/>
            <person name="Gorbushina A."/>
            <person name="Stielow B."/>
            <person name="Teixiera M."/>
            <person name="Abouelleil A."/>
            <person name="Chapman S.B."/>
            <person name="Priest M."/>
            <person name="Young S.K."/>
            <person name="Wortman J."/>
            <person name="Nusbaum C."/>
            <person name="Birren B."/>
        </authorList>
    </citation>
    <scope>NUCLEOTIDE SEQUENCE [LARGE SCALE GENOMIC DNA]</scope>
    <source>
        <strain evidence="21 22">CBS 43764</strain>
    </source>
</reference>
<feature type="compositionally biased region" description="Basic and acidic residues" evidence="18">
    <location>
        <begin position="473"/>
        <end position="485"/>
    </location>
</feature>
<evidence type="ECO:0000256" key="5">
    <source>
        <dbReference type="ARBA" id="ARBA00012483"/>
    </source>
</evidence>
<dbReference type="Proteomes" id="UP000053259">
    <property type="component" value="Unassembled WGS sequence"/>
</dbReference>
<dbReference type="InterPro" id="IPR039577">
    <property type="entry name" value="Rad18"/>
</dbReference>
<keyword evidence="8 17" id="KW-0479">Metal-binding</keyword>
<dbReference type="InterPro" id="IPR003034">
    <property type="entry name" value="SAP_dom"/>
</dbReference>
<dbReference type="GO" id="GO:0061630">
    <property type="term" value="F:ubiquitin protein ligase activity"/>
    <property type="evidence" value="ECO:0007669"/>
    <property type="project" value="UniProtKB-UniRule"/>
</dbReference>
<dbReference type="PROSITE" id="PS50800">
    <property type="entry name" value="SAP"/>
    <property type="match status" value="1"/>
</dbReference>
<comment type="subunit">
    <text evidence="17">Interacts with E2 UBC2, forming a complex with ubiquitin ligase activity.</text>
</comment>
<dbReference type="SMART" id="SM00513">
    <property type="entry name" value="SAP"/>
    <property type="match status" value="1"/>
</dbReference>
<evidence type="ECO:0000256" key="13">
    <source>
        <dbReference type="ARBA" id="ARBA00023125"/>
    </source>
</evidence>
<evidence type="ECO:0000313" key="22">
    <source>
        <dbReference type="Proteomes" id="UP000053259"/>
    </source>
</evidence>
<keyword evidence="9 17" id="KW-0227">DNA damage</keyword>
<feature type="domain" description="SAP" evidence="20">
    <location>
        <begin position="242"/>
        <end position="276"/>
    </location>
</feature>
<dbReference type="GO" id="GO:0006281">
    <property type="term" value="P:DNA repair"/>
    <property type="evidence" value="ECO:0007669"/>
    <property type="project" value="UniProtKB-KW"/>
</dbReference>
<dbReference type="SMART" id="SM00184">
    <property type="entry name" value="RING"/>
    <property type="match status" value="1"/>
</dbReference>
<dbReference type="OrthoDB" id="9049620at2759"/>
<keyword evidence="7 17" id="KW-0808">Transferase</keyword>
<evidence type="ECO:0000256" key="17">
    <source>
        <dbReference type="RuleBase" id="RU368093"/>
    </source>
</evidence>
<feature type="region of interest" description="Disordered" evidence="18">
    <location>
        <begin position="463"/>
        <end position="498"/>
    </location>
</feature>
<evidence type="ECO:0000256" key="9">
    <source>
        <dbReference type="ARBA" id="ARBA00022763"/>
    </source>
</evidence>
<dbReference type="UniPathway" id="UPA00143"/>
<evidence type="ECO:0000256" key="4">
    <source>
        <dbReference type="ARBA" id="ARBA00009506"/>
    </source>
</evidence>
<evidence type="ECO:0000259" key="20">
    <source>
        <dbReference type="PROSITE" id="PS50800"/>
    </source>
</evidence>
<comment type="function">
    <text evidence="17">E3 RING-finger protein, member of the UBC2/RAD6 epistasis group. Associates to the E2 ubiquitin conjugating enzyme UBC2/RAD6 to form the UBC2-RAD18 ubiquitin ligase complex involved in postreplicative repair (PRR) of damaged DNA.</text>
</comment>
<comment type="subcellular location">
    <subcellularLocation>
        <location evidence="2 17">Nucleus</location>
    </subcellularLocation>
</comment>
<feature type="region of interest" description="Disordered" evidence="18">
    <location>
        <begin position="102"/>
        <end position="157"/>
    </location>
</feature>
<dbReference type="InParanoid" id="A0A0D2A274"/>
<feature type="region of interest" description="Disordered" evidence="18">
    <location>
        <begin position="368"/>
        <end position="400"/>
    </location>
</feature>
<dbReference type="SMART" id="SM00734">
    <property type="entry name" value="ZnF_Rad18"/>
    <property type="match status" value="1"/>
</dbReference>
<dbReference type="HOGENOM" id="CLU_028491_1_0_1"/>
<dbReference type="GO" id="GO:0005634">
    <property type="term" value="C:nucleus"/>
    <property type="evidence" value="ECO:0007669"/>
    <property type="project" value="UniProtKB-SubCell"/>
</dbReference>
<evidence type="ECO:0000256" key="2">
    <source>
        <dbReference type="ARBA" id="ARBA00004123"/>
    </source>
</evidence>
<dbReference type="EMBL" id="KN847563">
    <property type="protein sequence ID" value="KIW00425.1"/>
    <property type="molecule type" value="Genomic_DNA"/>
</dbReference>
<dbReference type="CDD" id="cd16529">
    <property type="entry name" value="RING-HC_RAD18"/>
    <property type="match status" value="1"/>
</dbReference>
<dbReference type="VEuPathDB" id="FungiDB:PV09_07955"/>
<evidence type="ECO:0000256" key="12">
    <source>
        <dbReference type="ARBA" id="ARBA00022833"/>
    </source>
</evidence>
<evidence type="ECO:0000259" key="19">
    <source>
        <dbReference type="PROSITE" id="PS50089"/>
    </source>
</evidence>
<dbReference type="EC" id="2.3.2.27" evidence="5 17"/>
<comment type="similarity">
    <text evidence="4 17">Belongs to the RAD18 family.</text>
</comment>
<keyword evidence="13 17" id="KW-0238">DNA-binding</keyword>
<dbReference type="InterPro" id="IPR017907">
    <property type="entry name" value="Znf_RING_CS"/>
</dbReference>
<dbReference type="Pfam" id="PF02037">
    <property type="entry name" value="SAP"/>
    <property type="match status" value="1"/>
</dbReference>
<evidence type="ECO:0000256" key="18">
    <source>
        <dbReference type="SAM" id="MobiDB-lite"/>
    </source>
</evidence>
<organism evidence="21 22">
    <name type="scientific">Verruconis gallopava</name>
    <dbReference type="NCBI Taxonomy" id="253628"/>
    <lineage>
        <taxon>Eukaryota</taxon>
        <taxon>Fungi</taxon>
        <taxon>Dikarya</taxon>
        <taxon>Ascomycota</taxon>
        <taxon>Pezizomycotina</taxon>
        <taxon>Dothideomycetes</taxon>
        <taxon>Pleosporomycetidae</taxon>
        <taxon>Venturiales</taxon>
        <taxon>Sympoventuriaceae</taxon>
        <taxon>Verruconis</taxon>
    </lineage>
</organism>
<dbReference type="NCBIfam" id="TIGR00599">
    <property type="entry name" value="rad18"/>
    <property type="match status" value="1"/>
</dbReference>
<dbReference type="PROSITE" id="PS00518">
    <property type="entry name" value="ZF_RING_1"/>
    <property type="match status" value="1"/>
</dbReference>
<dbReference type="GeneID" id="27315928"/>
<feature type="domain" description="RING-type" evidence="19">
    <location>
        <begin position="31"/>
        <end position="69"/>
    </location>
</feature>
<dbReference type="GO" id="GO:0097505">
    <property type="term" value="C:Rad6-Rad18 complex"/>
    <property type="evidence" value="ECO:0007669"/>
    <property type="project" value="TreeGrafter"/>
</dbReference>
<keyword evidence="15 17" id="KW-0539">Nucleus</keyword>
<dbReference type="AlphaFoldDB" id="A0A0D2A274"/>
<dbReference type="InterPro" id="IPR001841">
    <property type="entry name" value="Znf_RING"/>
</dbReference>
<evidence type="ECO:0000256" key="6">
    <source>
        <dbReference type="ARBA" id="ARBA00015551"/>
    </source>
</evidence>
<dbReference type="GO" id="GO:0008270">
    <property type="term" value="F:zinc ion binding"/>
    <property type="evidence" value="ECO:0007669"/>
    <property type="project" value="UniProtKB-KW"/>
</dbReference>
<comment type="pathway">
    <text evidence="3 17">Protein modification; protein ubiquitination.</text>
</comment>
<evidence type="ECO:0000256" key="16">
    <source>
        <dbReference type="PROSITE-ProRule" id="PRU00175"/>
    </source>
</evidence>
<dbReference type="PANTHER" id="PTHR14134">
    <property type="entry name" value="E3 UBIQUITIN-PROTEIN LIGASE RAD18"/>
    <property type="match status" value="1"/>
</dbReference>
<evidence type="ECO:0000256" key="1">
    <source>
        <dbReference type="ARBA" id="ARBA00000900"/>
    </source>
</evidence>
<keyword evidence="10 16" id="KW-0863">Zinc-finger</keyword>
<dbReference type="Gene3D" id="3.30.40.10">
    <property type="entry name" value="Zinc/RING finger domain, C3HC4 (zinc finger)"/>
    <property type="match status" value="1"/>
</dbReference>
<dbReference type="RefSeq" id="XP_016210294.1">
    <property type="nucleotide sequence ID" value="XM_016361790.1"/>
</dbReference>
<feature type="compositionally biased region" description="Polar residues" evidence="18">
    <location>
        <begin position="370"/>
        <end position="383"/>
    </location>
</feature>
<evidence type="ECO:0000256" key="14">
    <source>
        <dbReference type="ARBA" id="ARBA00023204"/>
    </source>
</evidence>
<dbReference type="GO" id="GO:0006513">
    <property type="term" value="P:protein monoubiquitination"/>
    <property type="evidence" value="ECO:0007669"/>
    <property type="project" value="InterPro"/>
</dbReference>
<evidence type="ECO:0000256" key="8">
    <source>
        <dbReference type="ARBA" id="ARBA00022723"/>
    </source>
</evidence>
<keyword evidence="14 17" id="KW-0234">DNA repair</keyword>